<evidence type="ECO:0000313" key="2">
    <source>
        <dbReference type="EMBL" id="OMC52026.1"/>
    </source>
</evidence>
<gene>
    <name evidence="2" type="ORF">A5742_17370</name>
</gene>
<evidence type="ECO:0000313" key="3">
    <source>
        <dbReference type="Proteomes" id="UP000187001"/>
    </source>
</evidence>
<feature type="compositionally biased region" description="Low complexity" evidence="1">
    <location>
        <begin position="20"/>
        <end position="31"/>
    </location>
</feature>
<dbReference type="AlphaFoldDB" id="A0ABD6QU06"/>
<protein>
    <submittedName>
        <fullName evidence="2">Uncharacterized protein</fullName>
    </submittedName>
</protein>
<organism evidence="2 3">
    <name type="scientific">Mycolicibacterium fortuitum</name>
    <name type="common">Mycobacterium fortuitum</name>
    <dbReference type="NCBI Taxonomy" id="1766"/>
    <lineage>
        <taxon>Bacteria</taxon>
        <taxon>Bacillati</taxon>
        <taxon>Actinomycetota</taxon>
        <taxon>Actinomycetes</taxon>
        <taxon>Mycobacteriales</taxon>
        <taxon>Mycobacteriaceae</taxon>
        <taxon>Mycolicibacterium</taxon>
    </lineage>
</organism>
<name>A0ABD6QU06_MYCFO</name>
<comment type="caution">
    <text evidence="2">The sequence shown here is derived from an EMBL/GenBank/DDBJ whole genome shotgun (WGS) entry which is preliminary data.</text>
</comment>
<sequence>MAISLSGRDNDKGSGPTVTAGSASSSEFASANDTGPVTIITEDPSCAAWAPINNTLADSQKNGWIDRDPSIPASAWSPDLQRQYQQVADALRSATDQTQPLAKLTTHRVMRQLYEQFIAYARAYTDSIPTYTERDNALVQTTLSVGNVLTDVCQAISFGSAAARAPFVPEAGAPTNVAKPGDPANPKRFLATPNAVCPDWTAEADRFRADTAAWKNTDPNIPAAQWSPEQKALNDAVIPVLRQSADSLEELGERSDNPTFRDFAQLSAQYRRAYAQAIPTYSVADRHLQRVGVISVGMVTSACEAAGES</sequence>
<feature type="region of interest" description="Disordered" evidence="1">
    <location>
        <begin position="1"/>
        <end position="37"/>
    </location>
</feature>
<accession>A0ABD6QU06</accession>
<dbReference type="EMBL" id="MBER01000010">
    <property type="protein sequence ID" value="OMC52026.1"/>
    <property type="molecule type" value="Genomic_DNA"/>
</dbReference>
<dbReference type="Proteomes" id="UP000187001">
    <property type="component" value="Unassembled WGS sequence"/>
</dbReference>
<reference evidence="2 3" key="1">
    <citation type="submission" date="2016-07" db="EMBL/GenBank/DDBJ databases">
        <authorList>
            <person name="Sutton G."/>
            <person name="Brinkac L."/>
            <person name="Sanka R."/>
            <person name="Adams M."/>
            <person name="Lau E."/>
            <person name="Kumar A."/>
            <person name="Macaden R."/>
        </authorList>
    </citation>
    <scope>NUCLEOTIDE SEQUENCE [LARGE SCALE GENOMIC DNA]</scope>
    <source>
        <strain evidence="2 3">GA-0871</strain>
    </source>
</reference>
<proteinExistence type="predicted"/>
<evidence type="ECO:0000256" key="1">
    <source>
        <dbReference type="SAM" id="MobiDB-lite"/>
    </source>
</evidence>